<accession>A0ABZ3FWT8</accession>
<evidence type="ECO:0000313" key="1">
    <source>
        <dbReference type="EMBL" id="XAN09199.1"/>
    </source>
</evidence>
<keyword evidence="2" id="KW-1185">Reference proteome</keyword>
<dbReference type="EMBL" id="CP154795">
    <property type="protein sequence ID" value="XAN09199.1"/>
    <property type="molecule type" value="Genomic_DNA"/>
</dbReference>
<proteinExistence type="predicted"/>
<sequence>MELVTAIRGVLAEHADPERAVGQQKYMKSAMPFRGVAMPEVRRLVGALVRAQPLTERVLWETAIRQLWDAAEFREERYAGLIVARHARHRAFATETSSLDLYRHLILTGQWWDLCDETAHLVGLVLAAHPAEVTPVMRRWSREDNLWLRRVAIISQLNRKVDTDTALLAYAIAGSLEDADFFARKGIGWALRQYARTHPDWVRAFVAEHPDLSGLSVREAFKHIGPTATAVD</sequence>
<dbReference type="RefSeq" id="WP_425310656.1">
    <property type="nucleotide sequence ID" value="NZ_CP154795.1"/>
</dbReference>
<dbReference type="Proteomes" id="UP001442841">
    <property type="component" value="Chromosome"/>
</dbReference>
<dbReference type="Pfam" id="PF08713">
    <property type="entry name" value="DNA_alkylation"/>
    <property type="match status" value="1"/>
</dbReference>
<name>A0ABZ3FWT8_9ACTN</name>
<dbReference type="CDD" id="cd07064">
    <property type="entry name" value="AlkD_like_1"/>
    <property type="match status" value="1"/>
</dbReference>
<dbReference type="PANTHER" id="PTHR34070">
    <property type="entry name" value="ARMADILLO-TYPE FOLD"/>
    <property type="match status" value="1"/>
</dbReference>
<dbReference type="SUPFAM" id="SSF48371">
    <property type="entry name" value="ARM repeat"/>
    <property type="match status" value="1"/>
</dbReference>
<dbReference type="PANTHER" id="PTHR34070:SF1">
    <property type="entry name" value="DNA ALKYLATION REPAIR PROTEIN"/>
    <property type="match status" value="1"/>
</dbReference>
<organism evidence="1 2">
    <name type="scientific">Ammonicoccus fulvus</name>
    <dbReference type="NCBI Taxonomy" id="3138240"/>
    <lineage>
        <taxon>Bacteria</taxon>
        <taxon>Bacillati</taxon>
        <taxon>Actinomycetota</taxon>
        <taxon>Actinomycetes</taxon>
        <taxon>Propionibacteriales</taxon>
        <taxon>Propionibacteriaceae</taxon>
        <taxon>Ammonicoccus</taxon>
    </lineage>
</organism>
<reference evidence="1 2" key="1">
    <citation type="submission" date="2024-04" db="EMBL/GenBank/DDBJ databases">
        <title>Isolation of an actinomycete strain from pig manure.</title>
        <authorList>
            <person name="Gong T."/>
            <person name="Yu Z."/>
            <person name="An M."/>
            <person name="Wei C."/>
            <person name="Yang W."/>
            <person name="Liu L."/>
        </authorList>
    </citation>
    <scope>NUCLEOTIDE SEQUENCE [LARGE SCALE GENOMIC DNA]</scope>
    <source>
        <strain evidence="1 2">ZF39</strain>
    </source>
</reference>
<gene>
    <name evidence="1" type="ORF">AADG42_18370</name>
</gene>
<dbReference type="InterPro" id="IPR016024">
    <property type="entry name" value="ARM-type_fold"/>
</dbReference>
<dbReference type="InterPro" id="IPR014825">
    <property type="entry name" value="DNA_alkylation"/>
</dbReference>
<evidence type="ECO:0000313" key="2">
    <source>
        <dbReference type="Proteomes" id="UP001442841"/>
    </source>
</evidence>
<dbReference type="Gene3D" id="1.25.10.90">
    <property type="match status" value="1"/>
</dbReference>
<protein>
    <submittedName>
        <fullName evidence="1">DNA alkylation repair protein</fullName>
    </submittedName>
</protein>